<dbReference type="STRING" id="568872.GA0070624_4626"/>
<dbReference type="RefSeq" id="WP_091344412.1">
    <property type="nucleotide sequence ID" value="NZ_FMHV01000002.1"/>
</dbReference>
<evidence type="ECO:0000259" key="2">
    <source>
        <dbReference type="Pfam" id="PF01965"/>
    </source>
</evidence>
<dbReference type="InterPro" id="IPR029062">
    <property type="entry name" value="Class_I_gatase-like"/>
</dbReference>
<organism evidence="3 4">
    <name type="scientific">Micromonospora rhizosphaerae</name>
    <dbReference type="NCBI Taxonomy" id="568872"/>
    <lineage>
        <taxon>Bacteria</taxon>
        <taxon>Bacillati</taxon>
        <taxon>Actinomycetota</taxon>
        <taxon>Actinomycetes</taxon>
        <taxon>Micromonosporales</taxon>
        <taxon>Micromonosporaceae</taxon>
        <taxon>Micromonospora</taxon>
    </lineage>
</organism>
<dbReference type="GO" id="GO:0006508">
    <property type="term" value="P:proteolysis"/>
    <property type="evidence" value="ECO:0007669"/>
    <property type="project" value="UniProtKB-KW"/>
</dbReference>
<dbReference type="Proteomes" id="UP000199413">
    <property type="component" value="Unassembled WGS sequence"/>
</dbReference>
<sequence>MPVPQTPLIGKTVAFLATDGVEEVEYTQPRRAAEQAGAQVHLISIKSAPIQSMQHDIHPSNTYPVDRTVQEADPAAYDALVLPGGAVNPDRLRLNPDAIRFIRAFFEQQKPVAAICHGPWTLVEAGLVAGRTLTSYPSLRTDITNAGGNWVNEPVHVENGLVTSRGPNDIPAFCDKMVEEITEGRHVGRMMPAR</sequence>
<keyword evidence="3" id="KW-0645">Protease</keyword>
<name>A0A1C6SU79_9ACTN</name>
<reference evidence="4" key="1">
    <citation type="submission" date="2016-06" db="EMBL/GenBank/DDBJ databases">
        <authorList>
            <person name="Varghese N."/>
            <person name="Submissions Spin"/>
        </authorList>
    </citation>
    <scope>NUCLEOTIDE SEQUENCE [LARGE SCALE GENOMIC DNA]</scope>
    <source>
        <strain evidence="4">DSM 45431</strain>
    </source>
</reference>
<dbReference type="SUPFAM" id="SSF52317">
    <property type="entry name" value="Class I glutamine amidotransferase-like"/>
    <property type="match status" value="1"/>
</dbReference>
<accession>A0A1C6SU79</accession>
<dbReference type="PANTHER" id="PTHR42733:SF12">
    <property type="entry name" value="PROTEINASE"/>
    <property type="match status" value="1"/>
</dbReference>
<dbReference type="PANTHER" id="PTHR42733">
    <property type="entry name" value="DJ-1 PROTEIN"/>
    <property type="match status" value="1"/>
</dbReference>
<evidence type="ECO:0000313" key="3">
    <source>
        <dbReference type="EMBL" id="SCL33018.1"/>
    </source>
</evidence>
<feature type="domain" description="DJ-1/PfpI" evidence="2">
    <location>
        <begin position="11"/>
        <end position="180"/>
    </location>
</feature>
<dbReference type="Gene3D" id="3.40.50.880">
    <property type="match status" value="1"/>
</dbReference>
<comment type="similarity">
    <text evidence="1">Belongs to the peptidase C56 family.</text>
</comment>
<dbReference type="InterPro" id="IPR002818">
    <property type="entry name" value="DJ-1/PfpI"/>
</dbReference>
<dbReference type="NCBIfam" id="TIGR01382">
    <property type="entry name" value="PfpI"/>
    <property type="match status" value="1"/>
</dbReference>
<dbReference type="InterPro" id="IPR006286">
    <property type="entry name" value="C56_PfpI-like"/>
</dbReference>
<dbReference type="AlphaFoldDB" id="A0A1C6SU79"/>
<dbReference type="PROSITE" id="PS51276">
    <property type="entry name" value="PEPTIDASE_C56_PFPI"/>
    <property type="match status" value="1"/>
</dbReference>
<evidence type="ECO:0000313" key="4">
    <source>
        <dbReference type="Proteomes" id="UP000199413"/>
    </source>
</evidence>
<keyword evidence="3" id="KW-0378">Hydrolase</keyword>
<gene>
    <name evidence="3" type="ORF">GA0070624_4626</name>
</gene>
<proteinExistence type="inferred from homology"/>
<dbReference type="GO" id="GO:0008233">
    <property type="term" value="F:peptidase activity"/>
    <property type="evidence" value="ECO:0007669"/>
    <property type="project" value="UniProtKB-KW"/>
</dbReference>
<keyword evidence="4" id="KW-1185">Reference proteome</keyword>
<dbReference type="Pfam" id="PF01965">
    <property type="entry name" value="DJ-1_PfpI"/>
    <property type="match status" value="1"/>
</dbReference>
<evidence type="ECO:0000256" key="1">
    <source>
        <dbReference type="ARBA" id="ARBA00008542"/>
    </source>
</evidence>
<dbReference type="EMBL" id="FMHV01000002">
    <property type="protein sequence ID" value="SCL33018.1"/>
    <property type="molecule type" value="Genomic_DNA"/>
</dbReference>
<dbReference type="OrthoDB" id="9792284at2"/>
<protein>
    <submittedName>
        <fullName evidence="3">Protease I</fullName>
    </submittedName>
</protein>
<dbReference type="CDD" id="cd03134">
    <property type="entry name" value="GATase1_PfpI_like"/>
    <property type="match status" value="1"/>
</dbReference>